<dbReference type="Proteomes" id="UP000529795">
    <property type="component" value="Unassembled WGS sequence"/>
</dbReference>
<dbReference type="EMBL" id="JACIEV010000008">
    <property type="protein sequence ID" value="MBB4154805.1"/>
    <property type="molecule type" value="Genomic_DNA"/>
</dbReference>
<gene>
    <name evidence="1" type="ORF">GGQ80_002721</name>
</gene>
<reference evidence="1 2" key="1">
    <citation type="submission" date="2020-08" db="EMBL/GenBank/DDBJ databases">
        <title>Genomic Encyclopedia of Type Strains, Phase IV (KMG-IV): sequencing the most valuable type-strain genomes for metagenomic binning, comparative biology and taxonomic classification.</title>
        <authorList>
            <person name="Goeker M."/>
        </authorList>
    </citation>
    <scope>NUCLEOTIDE SEQUENCE [LARGE SCALE GENOMIC DNA]</scope>
    <source>
        <strain evidence="1 2">YC6723</strain>
    </source>
</reference>
<dbReference type="RefSeq" id="WP_183985699.1">
    <property type="nucleotide sequence ID" value="NZ_JACIEV010000008.1"/>
</dbReference>
<comment type="caution">
    <text evidence="1">The sequence shown here is derived from an EMBL/GenBank/DDBJ whole genome shotgun (WGS) entry which is preliminary data.</text>
</comment>
<proteinExistence type="predicted"/>
<dbReference type="AlphaFoldDB" id="A0A840FND4"/>
<sequence>MEQPIGLSLSQPLSDAVRAAATWRGMSIDEYVVSVLETASRMDADLAAYVQKGVDCIERGEIYSQEEMEAWFEARYHSAAAE</sequence>
<name>A0A840FND4_9SPHN</name>
<evidence type="ECO:0000313" key="1">
    <source>
        <dbReference type="EMBL" id="MBB4154805.1"/>
    </source>
</evidence>
<protein>
    <submittedName>
        <fullName evidence="1">Uncharacterized protein</fullName>
    </submittedName>
</protein>
<accession>A0A840FND4</accession>
<evidence type="ECO:0000313" key="2">
    <source>
        <dbReference type="Proteomes" id="UP000529795"/>
    </source>
</evidence>
<keyword evidence="2" id="KW-1185">Reference proteome</keyword>
<organism evidence="1 2">
    <name type="scientific">Sphingomonas jinjuensis</name>
    <dbReference type="NCBI Taxonomy" id="535907"/>
    <lineage>
        <taxon>Bacteria</taxon>
        <taxon>Pseudomonadati</taxon>
        <taxon>Pseudomonadota</taxon>
        <taxon>Alphaproteobacteria</taxon>
        <taxon>Sphingomonadales</taxon>
        <taxon>Sphingomonadaceae</taxon>
        <taxon>Sphingomonas</taxon>
    </lineage>
</organism>